<accession>A0ABY4QSV4</accession>
<protein>
    <submittedName>
        <fullName evidence="1">Uncharacterized protein</fullName>
    </submittedName>
</protein>
<geneLocation type="plasmid" evidence="1 2">
    <name>unnamed</name>
</geneLocation>
<evidence type="ECO:0000313" key="1">
    <source>
        <dbReference type="EMBL" id="UQX13637.1"/>
    </source>
</evidence>
<reference evidence="1" key="1">
    <citation type="submission" date="2022-05" db="EMBL/GenBank/DDBJ databases">
        <title>A methanotrophic Mycobacterium dominates a cave microbial ecosystem.</title>
        <authorList>
            <person name="Van Spanning R.J.M."/>
            <person name="Guan Q."/>
            <person name="Melkonian C."/>
            <person name="Gallant J."/>
            <person name="Polerecky L."/>
            <person name="Flot J.-F."/>
            <person name="Brandt B.W."/>
            <person name="Braster M."/>
            <person name="Iturbe Espinoza P."/>
            <person name="Aerts J."/>
            <person name="Meima-Franke M."/>
            <person name="Piersma S.R."/>
            <person name="Bunduc C."/>
            <person name="Ummels R."/>
            <person name="Pain A."/>
            <person name="Fleming E.J."/>
            <person name="van der Wel N."/>
            <person name="Gherman V.D."/>
            <person name="Sarbu S.M."/>
            <person name="Bodelier P.L.E."/>
            <person name="Bitter W."/>
        </authorList>
    </citation>
    <scope>NUCLEOTIDE SEQUENCE</scope>
    <source>
        <strain evidence="1">Sulfur Cave</strain>
        <plasmid evidence="1">unnamed</plasmid>
    </source>
</reference>
<keyword evidence="1" id="KW-0614">Plasmid</keyword>
<gene>
    <name evidence="1" type="ORF">M5I08_26085</name>
</gene>
<sequence length="185" mass="20554">MRVDNVHPFLVGGSPRTVVAHNGILPKGAHPVAGDDRSDTRKFAEEILPRQYRRLDRAGVRRALSQWCGLGNKLVILTVDPRYRNHVYIVNEDAGQWDAATGIWHSNDDYVHYPNWSRLGASSARADARVGCGDVCAVCGDGLAAAHGYCDSCRSCQDCWEDAGACMCWNRSAMLSDDYWQSVRR</sequence>
<dbReference type="RefSeq" id="WP_219070602.1">
    <property type="nucleotide sequence ID" value="NZ_CAJUXY010000099.1"/>
</dbReference>
<dbReference type="Proteomes" id="UP001056610">
    <property type="component" value="Plasmid unnamed"/>
</dbReference>
<evidence type="ECO:0000313" key="2">
    <source>
        <dbReference type="Proteomes" id="UP001056610"/>
    </source>
</evidence>
<proteinExistence type="predicted"/>
<name>A0ABY4QSV4_9MYCO</name>
<dbReference type="EMBL" id="CP097321">
    <property type="protein sequence ID" value="UQX13637.1"/>
    <property type="molecule type" value="Genomic_DNA"/>
</dbReference>
<keyword evidence="2" id="KW-1185">Reference proteome</keyword>
<organism evidence="1 2">
    <name type="scientific">Candidatus Mycobacterium methanotrophicum</name>
    <dbReference type="NCBI Taxonomy" id="2943498"/>
    <lineage>
        <taxon>Bacteria</taxon>
        <taxon>Bacillati</taxon>
        <taxon>Actinomycetota</taxon>
        <taxon>Actinomycetes</taxon>
        <taxon>Mycobacteriales</taxon>
        <taxon>Mycobacteriaceae</taxon>
        <taxon>Mycobacterium</taxon>
    </lineage>
</organism>